<dbReference type="RefSeq" id="XP_025396751.1">
    <property type="nucleotide sequence ID" value="XM_025537854.1"/>
</dbReference>
<dbReference type="PANTHER" id="PTHR38695">
    <property type="entry name" value="AMINO ACID PERMEASE_ SLC12A DOMAIN-CONTAINING PROTEIN"/>
    <property type="match status" value="1"/>
</dbReference>
<evidence type="ECO:0000313" key="3">
    <source>
        <dbReference type="EMBL" id="PWY73580.1"/>
    </source>
</evidence>
<evidence type="ECO:0000313" key="4">
    <source>
        <dbReference type="Proteomes" id="UP000247233"/>
    </source>
</evidence>
<dbReference type="GeneID" id="37060091"/>
<comment type="caution">
    <text evidence="3">The sequence shown here is derived from an EMBL/GenBank/DDBJ whole genome shotgun (WGS) entry which is preliminary data.</text>
</comment>
<name>A0A317VNS5_9EURO</name>
<dbReference type="VEuPathDB" id="FungiDB:BO70DRAFT_108267"/>
<dbReference type="Proteomes" id="UP000247233">
    <property type="component" value="Unassembled WGS sequence"/>
</dbReference>
<keyword evidence="1" id="KW-0812">Transmembrane</keyword>
<evidence type="ECO:0000259" key="2">
    <source>
        <dbReference type="Pfam" id="PF17648"/>
    </source>
</evidence>
<keyword evidence="1" id="KW-0472">Membrane</keyword>
<dbReference type="EMBL" id="MSFL01000024">
    <property type="protein sequence ID" value="PWY73580.1"/>
    <property type="molecule type" value="Genomic_DNA"/>
</dbReference>
<accession>A0A317VNS5</accession>
<reference evidence="3 4" key="1">
    <citation type="submission" date="2016-12" db="EMBL/GenBank/DDBJ databases">
        <title>The genomes of Aspergillus section Nigri reveals drivers in fungal speciation.</title>
        <authorList>
            <consortium name="DOE Joint Genome Institute"/>
            <person name="Vesth T.C."/>
            <person name="Nybo J."/>
            <person name="Theobald S."/>
            <person name="Brandl J."/>
            <person name="Frisvad J.C."/>
            <person name="Nielsen K.F."/>
            <person name="Lyhne E.K."/>
            <person name="Kogle M.E."/>
            <person name="Kuo A."/>
            <person name="Riley R."/>
            <person name="Clum A."/>
            <person name="Nolan M."/>
            <person name="Lipzen A."/>
            <person name="Salamov A."/>
            <person name="Henrissat B."/>
            <person name="Wiebenga A."/>
            <person name="De Vries R.P."/>
            <person name="Grigoriev I.V."/>
            <person name="Mortensen U.H."/>
            <person name="Andersen M.R."/>
            <person name="Baker S.E."/>
        </authorList>
    </citation>
    <scope>NUCLEOTIDE SEQUENCE [LARGE SCALE GENOMIC DNA]</scope>
    <source>
        <strain evidence="3 4">CBS 117.55</strain>
    </source>
</reference>
<keyword evidence="1" id="KW-1133">Transmembrane helix</keyword>
<feature type="transmembrane region" description="Helical" evidence="1">
    <location>
        <begin position="65"/>
        <end position="84"/>
    </location>
</feature>
<sequence>MPSWPTLPTQWPQQWPQFRSWPRSWSLSNLQPHLTFATLTLTTTLTILLPLAYRNYKTYLSYGPGGAPYNLIGWFGVTFLLLPFGSRNMTSTAVYEKKIEAGETESYLSETTVRLLGEKKRGRPTVGPHYVPQRQIDTFAGEEVKKRLDAEFYALVERNSQLVKLADSRLERHANAIFLADGVVGNDAAGRMKGECAHIHRLKDYSLHVVLAPADCKRVFDAGWAQRHGFSGIKIPTTLTGGQELDLPAEYVFLYAPRTEEEVALVMGVVTAGLRYLTGQEVR</sequence>
<feature type="transmembrane region" description="Helical" evidence="1">
    <location>
        <begin position="34"/>
        <end position="53"/>
    </location>
</feature>
<feature type="domain" description="Luciferase" evidence="2">
    <location>
        <begin position="194"/>
        <end position="272"/>
    </location>
</feature>
<dbReference type="InterPro" id="IPR040841">
    <property type="entry name" value="Luciferase_dom"/>
</dbReference>
<dbReference type="InterPro" id="IPR048273">
    <property type="entry name" value="Luciferase"/>
</dbReference>
<gene>
    <name evidence="3" type="ORF">BO70DRAFT_108267</name>
</gene>
<organism evidence="3 4">
    <name type="scientific">Aspergillus heteromorphus CBS 117.55</name>
    <dbReference type="NCBI Taxonomy" id="1448321"/>
    <lineage>
        <taxon>Eukaryota</taxon>
        <taxon>Fungi</taxon>
        <taxon>Dikarya</taxon>
        <taxon>Ascomycota</taxon>
        <taxon>Pezizomycotina</taxon>
        <taxon>Eurotiomycetes</taxon>
        <taxon>Eurotiomycetidae</taxon>
        <taxon>Eurotiales</taxon>
        <taxon>Aspergillaceae</taxon>
        <taxon>Aspergillus</taxon>
        <taxon>Aspergillus subgen. Circumdati</taxon>
    </lineage>
</organism>
<dbReference type="STRING" id="1448321.A0A317VNS5"/>
<evidence type="ECO:0000256" key="1">
    <source>
        <dbReference type="SAM" id="Phobius"/>
    </source>
</evidence>
<dbReference type="OrthoDB" id="5358398at2759"/>
<protein>
    <recommendedName>
        <fullName evidence="2">Luciferase domain-containing protein</fullName>
    </recommendedName>
</protein>
<dbReference type="AlphaFoldDB" id="A0A317VNS5"/>
<keyword evidence="4" id="KW-1185">Reference proteome</keyword>
<dbReference type="Pfam" id="PF17648">
    <property type="entry name" value="Luciferase"/>
    <property type="match status" value="1"/>
</dbReference>
<proteinExistence type="predicted"/>
<dbReference type="PANTHER" id="PTHR38695:SF1">
    <property type="entry name" value="AMINO ACID PERMEASE_ SLC12A DOMAIN-CONTAINING PROTEIN"/>
    <property type="match status" value="1"/>
</dbReference>